<dbReference type="InterPro" id="IPR029056">
    <property type="entry name" value="Ribokinase-like"/>
</dbReference>
<dbReference type="SUPFAM" id="SSF53613">
    <property type="entry name" value="Ribokinase-like"/>
    <property type="match status" value="1"/>
</dbReference>
<keyword evidence="2 4" id="KW-0418">Kinase</keyword>
<dbReference type="AlphaFoldDB" id="A0A6J4NPD6"/>
<accession>A0A6J4NPD6</accession>
<gene>
    <name evidence="4" type="ORF">AVDCRST_MAG15-720</name>
</gene>
<sequence>MSSTDAGGRRPRLATVGDNCIDVLRYADERVVRRLGGNAVNVAVQAARAGAEVEYFGAVGDDEDGRFTLSVLRGQGVGIAGAVVRPVPTSVTEIDVMPDGERILSREDFGACRGYVPSPSDLERIFRADHVHIGWLDDGGALRRALAEQGRSVSQDLSVNAHPRDLGVEGLTVAFGSLAGPSEPAEALARNWLVQGAAMAVVTRGPGGATVVDRDGVWHIPAEPVVPVDTTGAGDSFIAAFLLARLGGASPEQAARAGVRTARLTCLHEGGFPQDDALGRA</sequence>
<feature type="domain" description="Carbohydrate kinase PfkB" evidence="3">
    <location>
        <begin position="13"/>
        <end position="104"/>
    </location>
</feature>
<evidence type="ECO:0000313" key="4">
    <source>
        <dbReference type="EMBL" id="CAA9394351.1"/>
    </source>
</evidence>
<dbReference type="GO" id="GO:0005829">
    <property type="term" value="C:cytosol"/>
    <property type="evidence" value="ECO:0007669"/>
    <property type="project" value="TreeGrafter"/>
</dbReference>
<dbReference type="PANTHER" id="PTHR10584">
    <property type="entry name" value="SUGAR KINASE"/>
    <property type="match status" value="1"/>
</dbReference>
<evidence type="ECO:0000259" key="3">
    <source>
        <dbReference type="Pfam" id="PF00294"/>
    </source>
</evidence>
<feature type="domain" description="Carbohydrate kinase PfkB" evidence="3">
    <location>
        <begin position="183"/>
        <end position="270"/>
    </location>
</feature>
<dbReference type="GO" id="GO:0016301">
    <property type="term" value="F:kinase activity"/>
    <property type="evidence" value="ECO:0007669"/>
    <property type="project" value="UniProtKB-KW"/>
</dbReference>
<dbReference type="Pfam" id="PF00294">
    <property type="entry name" value="PfkB"/>
    <property type="match status" value="2"/>
</dbReference>
<dbReference type="InterPro" id="IPR011611">
    <property type="entry name" value="PfkB_dom"/>
</dbReference>
<name>A0A6J4NPD6_9RHOB</name>
<dbReference type="EMBL" id="CADCUU010000091">
    <property type="protein sequence ID" value="CAA9394351.1"/>
    <property type="molecule type" value="Genomic_DNA"/>
</dbReference>
<proteinExistence type="predicted"/>
<reference evidence="4" key="1">
    <citation type="submission" date="2020-02" db="EMBL/GenBank/DDBJ databases">
        <authorList>
            <person name="Meier V. D."/>
        </authorList>
    </citation>
    <scope>NUCLEOTIDE SEQUENCE</scope>
    <source>
        <strain evidence="4">AVDCRST_MAG15</strain>
    </source>
</reference>
<protein>
    <submittedName>
        <fullName evidence="4">Uncharacterized sugar kinase, ribokinase family</fullName>
    </submittedName>
</protein>
<organism evidence="4">
    <name type="scientific">uncultured Rubellimicrobium sp</name>
    <dbReference type="NCBI Taxonomy" id="543078"/>
    <lineage>
        <taxon>Bacteria</taxon>
        <taxon>Pseudomonadati</taxon>
        <taxon>Pseudomonadota</taxon>
        <taxon>Alphaproteobacteria</taxon>
        <taxon>Rhodobacterales</taxon>
        <taxon>Roseobacteraceae</taxon>
        <taxon>Rubellimicrobium</taxon>
        <taxon>environmental samples</taxon>
    </lineage>
</organism>
<dbReference type="Gene3D" id="3.40.1190.20">
    <property type="match status" value="1"/>
</dbReference>
<keyword evidence="1" id="KW-0808">Transferase</keyword>
<dbReference type="PROSITE" id="PS00584">
    <property type="entry name" value="PFKB_KINASES_2"/>
    <property type="match status" value="1"/>
</dbReference>
<dbReference type="InterPro" id="IPR002173">
    <property type="entry name" value="Carboh/pur_kinase_PfkB_CS"/>
</dbReference>
<evidence type="ECO:0000256" key="2">
    <source>
        <dbReference type="ARBA" id="ARBA00022777"/>
    </source>
</evidence>
<dbReference type="PANTHER" id="PTHR10584:SF166">
    <property type="entry name" value="RIBOKINASE"/>
    <property type="match status" value="1"/>
</dbReference>
<evidence type="ECO:0000256" key="1">
    <source>
        <dbReference type="ARBA" id="ARBA00022679"/>
    </source>
</evidence>